<organism evidence="2 3">
    <name type="scientific">Photobacterium lutimaris</name>
    <dbReference type="NCBI Taxonomy" id="388278"/>
    <lineage>
        <taxon>Bacteria</taxon>
        <taxon>Pseudomonadati</taxon>
        <taxon>Pseudomonadota</taxon>
        <taxon>Gammaproteobacteria</taxon>
        <taxon>Vibrionales</taxon>
        <taxon>Vibrionaceae</taxon>
        <taxon>Photobacterium</taxon>
    </lineage>
</organism>
<keyword evidence="3" id="KW-1185">Reference proteome</keyword>
<dbReference type="SUPFAM" id="SSF46894">
    <property type="entry name" value="C-terminal effector domain of the bipartite response regulators"/>
    <property type="match status" value="1"/>
</dbReference>
<dbReference type="InterPro" id="IPR016032">
    <property type="entry name" value="Sig_transdc_resp-reg_C-effctor"/>
</dbReference>
<dbReference type="Gene3D" id="1.10.10.10">
    <property type="entry name" value="Winged helix-like DNA-binding domain superfamily/Winged helix DNA-binding domain"/>
    <property type="match status" value="1"/>
</dbReference>
<dbReference type="Proteomes" id="UP000241222">
    <property type="component" value="Unassembled WGS sequence"/>
</dbReference>
<evidence type="ECO:0008006" key="4">
    <source>
        <dbReference type="Google" id="ProtNLM"/>
    </source>
</evidence>
<comment type="caution">
    <text evidence="2">The sequence shown here is derived from an EMBL/GenBank/DDBJ whole genome shotgun (WGS) entry which is preliminary data.</text>
</comment>
<dbReference type="InterPro" id="IPR036388">
    <property type="entry name" value="WH-like_DNA-bd_sf"/>
</dbReference>
<evidence type="ECO:0000256" key="1">
    <source>
        <dbReference type="SAM" id="Phobius"/>
    </source>
</evidence>
<dbReference type="EMBL" id="PYMH01000002">
    <property type="protein sequence ID" value="PSU35191.1"/>
    <property type="molecule type" value="Genomic_DNA"/>
</dbReference>
<gene>
    <name evidence="2" type="ORF">C9I99_05735</name>
</gene>
<proteinExistence type="predicted"/>
<feature type="transmembrane region" description="Helical" evidence="1">
    <location>
        <begin position="159"/>
        <end position="177"/>
    </location>
</feature>
<evidence type="ECO:0000313" key="2">
    <source>
        <dbReference type="EMBL" id="PSU35191.1"/>
    </source>
</evidence>
<keyword evidence="1" id="KW-0812">Transmembrane</keyword>
<dbReference type="RefSeq" id="WP_107348509.1">
    <property type="nucleotide sequence ID" value="NZ_PYMH01000002.1"/>
</dbReference>
<dbReference type="GO" id="GO:0006355">
    <property type="term" value="P:regulation of DNA-templated transcription"/>
    <property type="evidence" value="ECO:0007669"/>
    <property type="project" value="InterPro"/>
</dbReference>
<accession>A0A2T3J277</accession>
<dbReference type="GO" id="GO:0003677">
    <property type="term" value="F:DNA binding"/>
    <property type="evidence" value="ECO:0007669"/>
    <property type="project" value="InterPro"/>
</dbReference>
<keyword evidence="1" id="KW-0472">Membrane</keyword>
<evidence type="ECO:0000313" key="3">
    <source>
        <dbReference type="Proteomes" id="UP000241222"/>
    </source>
</evidence>
<dbReference type="OrthoDB" id="5828895at2"/>
<keyword evidence="1" id="KW-1133">Transmembrane helix</keyword>
<reference evidence="2 3" key="1">
    <citation type="submission" date="2018-03" db="EMBL/GenBank/DDBJ databases">
        <title>Whole genome sequencing of Histamine producing bacteria.</title>
        <authorList>
            <person name="Butler K."/>
        </authorList>
    </citation>
    <scope>NUCLEOTIDE SEQUENCE [LARGE SCALE GENOMIC DNA]</scope>
    <source>
        <strain evidence="2 3">JCM 13586</strain>
    </source>
</reference>
<dbReference type="AlphaFoldDB" id="A0A2T3J277"/>
<protein>
    <recommendedName>
        <fullName evidence="4">OmpR/PhoB-type domain-containing protein</fullName>
    </recommendedName>
</protein>
<sequence length="180" mass="20465">MTTQSLTRCFRFPDVDFEPDVHLLVWRDKTETPLTLHESRLLEALCYCAGEVISHEQLHNKTFSHLDPYEDGTDQHYDLNNILKPLAAKLNLQGKMAIPIEVVPHYGFRVPLPEKTCRLVHEPDETKGEEAPPSEIDNEDSEFRSATEEIVKTSVIHKISVVILTLLAVGIITASFLEYL</sequence>
<name>A0A2T3J277_9GAMM</name>